<feature type="transmembrane region" description="Helical" evidence="1">
    <location>
        <begin position="125"/>
        <end position="145"/>
    </location>
</feature>
<dbReference type="InterPro" id="IPR003393">
    <property type="entry name" value="NH3_CH4_mOase_A"/>
</dbReference>
<feature type="transmembrane region" description="Helical" evidence="1">
    <location>
        <begin position="34"/>
        <end position="55"/>
    </location>
</feature>
<evidence type="ECO:0000256" key="1">
    <source>
        <dbReference type="SAM" id="Phobius"/>
    </source>
</evidence>
<keyword evidence="1" id="KW-0472">Membrane</keyword>
<comment type="caution">
    <text evidence="2">The sequence shown here is derived from an EMBL/GenBank/DDBJ whole genome shotgun (WGS) entry which is preliminary data.</text>
</comment>
<reference evidence="2" key="1">
    <citation type="submission" date="2016-10" db="EMBL/GenBank/DDBJ databases">
        <title>Draft Genome Sequence of Nocardioides luteus Strain BAFB, an Alkane-Degrading Bacterium Isolated from JP-7 Polluted Soil.</title>
        <authorList>
            <person name="Brown L."/>
            <person name="Ruiz O.N."/>
            <person name="Gunasekera T."/>
        </authorList>
    </citation>
    <scope>NUCLEOTIDE SEQUENCE [LARGE SCALE GENOMIC DNA]</scope>
    <source>
        <strain evidence="2">BAFB</strain>
    </source>
</reference>
<keyword evidence="1" id="KW-0812">Transmembrane</keyword>
<feature type="transmembrane region" description="Helical" evidence="1">
    <location>
        <begin position="225"/>
        <end position="242"/>
    </location>
</feature>
<organism evidence="2 3">
    <name type="scientific">Nocardioides luteus</name>
    <dbReference type="NCBI Taxonomy" id="1844"/>
    <lineage>
        <taxon>Bacteria</taxon>
        <taxon>Bacillati</taxon>
        <taxon>Actinomycetota</taxon>
        <taxon>Actinomycetes</taxon>
        <taxon>Propionibacteriales</taxon>
        <taxon>Nocardioidaceae</taxon>
        <taxon>Nocardioides</taxon>
    </lineage>
</organism>
<feature type="transmembrane region" description="Helical" evidence="1">
    <location>
        <begin position="70"/>
        <end position="89"/>
    </location>
</feature>
<dbReference type="GO" id="GO:0004497">
    <property type="term" value="F:monooxygenase activity"/>
    <property type="evidence" value="ECO:0007669"/>
    <property type="project" value="UniProtKB-KW"/>
</dbReference>
<dbReference type="EMBL" id="JZDQ02000005">
    <property type="protein sequence ID" value="OIJ27996.1"/>
    <property type="molecule type" value="Genomic_DNA"/>
</dbReference>
<sequence>MSATALAPESEERTQALRKLLNRRYTFIDRKWDIVFWVTAAFVVAAAADITKLLFAGDWDFWTDWKDRQWWPMVTPFAVIIIPSALQYIQWLAWRMPTGAVYTAISMTIASWIGRIFNWDMFGGFPLAFVWPVMILAAAIWLDWVLLKTKSFVLTSLVGAFGFALILWFTNYTVLAPYLQPIDWMGLHVTVADVQGIEYVRGQTPEYLRMIEHGSLRTFLGETQYVSLAFGATLAVAGYWVGQAIGRGLAIWPIGRFIKRF</sequence>
<keyword evidence="3" id="KW-1185">Reference proteome</keyword>
<dbReference type="Pfam" id="PF02461">
    <property type="entry name" value="AMO"/>
    <property type="match status" value="1"/>
</dbReference>
<dbReference type="Proteomes" id="UP000033772">
    <property type="component" value="Unassembled WGS sequence"/>
</dbReference>
<dbReference type="Gene3D" id="1.20.1450.10">
    <property type="entry name" value="Ammonia/particulate methane monooxygenase, subunit A"/>
    <property type="match status" value="1"/>
</dbReference>
<dbReference type="STRING" id="1844.UG56_004660"/>
<proteinExistence type="predicted"/>
<evidence type="ECO:0000313" key="2">
    <source>
        <dbReference type="EMBL" id="OIJ27996.1"/>
    </source>
</evidence>
<name>A0A1J4N8Y6_9ACTN</name>
<dbReference type="InterPro" id="IPR037001">
    <property type="entry name" value="NH3/CH4_mOase_suA_sf"/>
</dbReference>
<evidence type="ECO:0000313" key="3">
    <source>
        <dbReference type="Proteomes" id="UP000033772"/>
    </source>
</evidence>
<keyword evidence="1" id="KW-1133">Transmembrane helix</keyword>
<keyword evidence="2" id="KW-0560">Oxidoreductase</keyword>
<dbReference type="RefSeq" id="WP_008359136.1">
    <property type="nucleotide sequence ID" value="NZ_JADOVJ010000001.1"/>
</dbReference>
<dbReference type="AlphaFoldDB" id="A0A1J4N8Y6"/>
<gene>
    <name evidence="2" type="ORF">UG56_004660</name>
</gene>
<accession>A0A1J4N8Y6</accession>
<keyword evidence="2" id="KW-0503">Monooxygenase</keyword>
<dbReference type="OrthoDB" id="183959at2"/>
<feature type="transmembrane region" description="Helical" evidence="1">
    <location>
        <begin position="152"/>
        <end position="170"/>
    </location>
</feature>
<feature type="transmembrane region" description="Helical" evidence="1">
    <location>
        <begin position="101"/>
        <end position="119"/>
    </location>
</feature>
<protein>
    <submittedName>
        <fullName evidence="2">Methane monooxygenase</fullName>
    </submittedName>
</protein>